<dbReference type="EMBL" id="JZDQ02000006">
    <property type="protein sequence ID" value="OIJ27825.1"/>
    <property type="molecule type" value="Genomic_DNA"/>
</dbReference>
<dbReference type="OrthoDB" id="3772356at2"/>
<reference evidence="2" key="1">
    <citation type="submission" date="2016-10" db="EMBL/GenBank/DDBJ databases">
        <title>Draft Genome Sequence of Nocardioides luteus Strain BAFB, an Alkane-Degrading Bacterium Isolated from JP-7 Polluted Soil.</title>
        <authorList>
            <person name="Brown L."/>
            <person name="Ruiz O.N."/>
            <person name="Gunasekera T."/>
        </authorList>
    </citation>
    <scope>NUCLEOTIDE SEQUENCE [LARGE SCALE GENOMIC DNA]</scope>
    <source>
        <strain evidence="2">BAFB</strain>
    </source>
</reference>
<gene>
    <name evidence="2" type="ORF">UG56_005585</name>
</gene>
<dbReference type="RefSeq" id="WP_045548872.1">
    <property type="nucleotide sequence ID" value="NZ_JZDQ02000006.1"/>
</dbReference>
<protein>
    <recommendedName>
        <fullName evidence="4">DUF3352 domain-containing protein</fullName>
    </recommendedName>
</protein>
<sequence length="377" mass="40027">MLRTPQLLDHPRMWAGRSSRVVRAHPLLTIVVGVVVVALVVVLARAWATRGGDLDEALRLSPAEATRVSFTDWGGIRERVGADLDADSTPEEVHEMIDEAYTKDLTSTSVLPDASGLLQQHFGWSPATLDWELYTQSTEGALMIGHLTDMDADHLVDQLTSMGFAAPDDDPADGGVWDGSLVPFSTFTDSGIDSTITPQLTYIAFLPEHDLILASDGRRYLSDQVKGLGDGDLHEPMTKAAGRLGDPLSAFIYDGDFTCGEIGLSGASAADQDQADGLVDAAGDINPIAGFAMAAEPNGDVRVAMSFEDDDQARTNADTRAKLAVGPAPGQGGTFDERFKLGKVAAEDEVVTMQLQPKNGTAVLSDLANGPLLFATC</sequence>
<keyword evidence="3" id="KW-1185">Reference proteome</keyword>
<keyword evidence="1" id="KW-0472">Membrane</keyword>
<name>A0A1J4NBF3_9ACTN</name>
<proteinExistence type="predicted"/>
<dbReference type="AlphaFoldDB" id="A0A1J4NBF3"/>
<keyword evidence="1" id="KW-0812">Transmembrane</keyword>
<dbReference type="Proteomes" id="UP000033772">
    <property type="component" value="Unassembled WGS sequence"/>
</dbReference>
<evidence type="ECO:0008006" key="4">
    <source>
        <dbReference type="Google" id="ProtNLM"/>
    </source>
</evidence>
<feature type="transmembrane region" description="Helical" evidence="1">
    <location>
        <begin position="27"/>
        <end position="48"/>
    </location>
</feature>
<accession>A0A1J4NBF3</accession>
<comment type="caution">
    <text evidence="2">The sequence shown here is derived from an EMBL/GenBank/DDBJ whole genome shotgun (WGS) entry which is preliminary data.</text>
</comment>
<keyword evidence="1" id="KW-1133">Transmembrane helix</keyword>
<evidence type="ECO:0000256" key="1">
    <source>
        <dbReference type="SAM" id="Phobius"/>
    </source>
</evidence>
<evidence type="ECO:0000313" key="2">
    <source>
        <dbReference type="EMBL" id="OIJ27825.1"/>
    </source>
</evidence>
<organism evidence="2 3">
    <name type="scientific">Nocardioides luteus</name>
    <dbReference type="NCBI Taxonomy" id="1844"/>
    <lineage>
        <taxon>Bacteria</taxon>
        <taxon>Bacillati</taxon>
        <taxon>Actinomycetota</taxon>
        <taxon>Actinomycetes</taxon>
        <taxon>Propionibacteriales</taxon>
        <taxon>Nocardioidaceae</taxon>
        <taxon>Nocardioides</taxon>
    </lineage>
</organism>
<evidence type="ECO:0000313" key="3">
    <source>
        <dbReference type="Proteomes" id="UP000033772"/>
    </source>
</evidence>